<evidence type="ECO:0000256" key="5">
    <source>
        <dbReference type="ARBA" id="ARBA00022723"/>
    </source>
</evidence>
<dbReference type="NCBIfam" id="TIGR01494">
    <property type="entry name" value="ATPase_P-type"/>
    <property type="match status" value="2"/>
</dbReference>
<dbReference type="InterPro" id="IPR006068">
    <property type="entry name" value="ATPase_P-typ_cation-transptr_C"/>
</dbReference>
<proteinExistence type="inferred from homology"/>
<dbReference type="InterPro" id="IPR050510">
    <property type="entry name" value="Cation_transp_ATPase_P-type"/>
</dbReference>
<dbReference type="GO" id="GO:0005524">
    <property type="term" value="F:ATP binding"/>
    <property type="evidence" value="ECO:0007669"/>
    <property type="project" value="UniProtKB-KW"/>
</dbReference>
<dbReference type="PRINTS" id="PR00120">
    <property type="entry name" value="HATPASE"/>
</dbReference>
<dbReference type="eggNOG" id="COG0474">
    <property type="taxonomic scope" value="Bacteria"/>
</dbReference>
<dbReference type="Gene3D" id="3.40.1110.10">
    <property type="entry name" value="Calcium-transporting ATPase, cytoplasmic domain N"/>
    <property type="match status" value="1"/>
</dbReference>
<dbReference type="InterPro" id="IPR036412">
    <property type="entry name" value="HAD-like_sf"/>
</dbReference>
<accession>I9P6B7</accession>
<evidence type="ECO:0000256" key="7">
    <source>
        <dbReference type="ARBA" id="ARBA00022840"/>
    </source>
</evidence>
<feature type="transmembrane region" description="Helical" evidence="12">
    <location>
        <begin position="779"/>
        <end position="803"/>
    </location>
</feature>
<keyword evidence="6" id="KW-0547">Nucleotide-binding</keyword>
<dbReference type="SUPFAM" id="SSF81653">
    <property type="entry name" value="Calcium ATPase, transduction domain A"/>
    <property type="match status" value="1"/>
</dbReference>
<comment type="caution">
    <text evidence="14">The sequence shown here is derived from an EMBL/GenBank/DDBJ whole genome shotgun (WGS) entry which is preliminary data.</text>
</comment>
<dbReference type="GO" id="GO:1990573">
    <property type="term" value="P:potassium ion import across plasma membrane"/>
    <property type="evidence" value="ECO:0007669"/>
    <property type="project" value="TreeGrafter"/>
</dbReference>
<name>I9P6B7_9ALTE</name>
<dbReference type="FunFam" id="3.40.50.1000:FF:000001">
    <property type="entry name" value="Phospholipid-transporting ATPase IC"/>
    <property type="match status" value="1"/>
</dbReference>
<evidence type="ECO:0000313" key="14">
    <source>
        <dbReference type="EMBL" id="EIW90424.1"/>
    </source>
</evidence>
<comment type="subcellular location">
    <subcellularLocation>
        <location evidence="1">Cell membrane</location>
        <topology evidence="1">Multi-pass membrane protein</topology>
    </subcellularLocation>
</comment>
<dbReference type="Gene3D" id="3.40.50.1000">
    <property type="entry name" value="HAD superfamily/HAD-like"/>
    <property type="match status" value="1"/>
</dbReference>
<keyword evidence="10 12" id="KW-0472">Membrane</keyword>
<evidence type="ECO:0000256" key="3">
    <source>
        <dbReference type="ARBA" id="ARBA00022475"/>
    </source>
</evidence>
<dbReference type="GO" id="GO:0006883">
    <property type="term" value="P:intracellular sodium ion homeostasis"/>
    <property type="evidence" value="ECO:0007669"/>
    <property type="project" value="TreeGrafter"/>
</dbReference>
<evidence type="ECO:0000256" key="12">
    <source>
        <dbReference type="SAM" id="Phobius"/>
    </source>
</evidence>
<dbReference type="PROSITE" id="PS00154">
    <property type="entry name" value="ATPASE_E1_E2"/>
    <property type="match status" value="1"/>
</dbReference>
<dbReference type="InterPro" id="IPR023214">
    <property type="entry name" value="HAD_sf"/>
</dbReference>
<organism evidence="14 15">
    <name type="scientific">Alishewanella agri BL06</name>
    <dbReference type="NCBI Taxonomy" id="1195246"/>
    <lineage>
        <taxon>Bacteria</taxon>
        <taxon>Pseudomonadati</taxon>
        <taxon>Pseudomonadota</taxon>
        <taxon>Gammaproteobacteria</taxon>
        <taxon>Alteromonadales</taxon>
        <taxon>Alteromonadaceae</taxon>
        <taxon>Alishewanella</taxon>
    </lineage>
</organism>
<evidence type="ECO:0000256" key="10">
    <source>
        <dbReference type="ARBA" id="ARBA00023136"/>
    </source>
</evidence>
<dbReference type="InterPro" id="IPR059000">
    <property type="entry name" value="ATPase_P-type_domA"/>
</dbReference>
<dbReference type="FunFam" id="3.40.50.1000:FF:000028">
    <property type="entry name" value="Calcium-transporting P-type ATPase, putative"/>
    <property type="match status" value="1"/>
</dbReference>
<evidence type="ECO:0000256" key="6">
    <source>
        <dbReference type="ARBA" id="ARBA00022741"/>
    </source>
</evidence>
<dbReference type="SUPFAM" id="SSF81665">
    <property type="entry name" value="Calcium ATPase, transmembrane domain M"/>
    <property type="match status" value="1"/>
</dbReference>
<dbReference type="PATRIC" id="fig|1195246.3.peg.223"/>
<dbReference type="GO" id="GO:0030007">
    <property type="term" value="P:intracellular potassium ion homeostasis"/>
    <property type="evidence" value="ECO:0007669"/>
    <property type="project" value="TreeGrafter"/>
</dbReference>
<evidence type="ECO:0000313" key="15">
    <source>
        <dbReference type="Proteomes" id="UP000035062"/>
    </source>
</evidence>
<keyword evidence="7" id="KW-0067">ATP-binding</keyword>
<dbReference type="InterPro" id="IPR008250">
    <property type="entry name" value="ATPase_P-typ_transduc_dom_A_sf"/>
</dbReference>
<dbReference type="FunFam" id="2.70.150.10:FF:000016">
    <property type="entry name" value="Calcium-transporting P-type ATPase putative"/>
    <property type="match status" value="1"/>
</dbReference>
<dbReference type="GO" id="GO:0036376">
    <property type="term" value="P:sodium ion export across plasma membrane"/>
    <property type="evidence" value="ECO:0007669"/>
    <property type="project" value="TreeGrafter"/>
</dbReference>
<dbReference type="Proteomes" id="UP000035062">
    <property type="component" value="Unassembled WGS sequence"/>
</dbReference>
<dbReference type="EMBL" id="AKKU01000001">
    <property type="protein sequence ID" value="EIW90424.1"/>
    <property type="molecule type" value="Genomic_DNA"/>
</dbReference>
<dbReference type="Gene3D" id="2.70.150.10">
    <property type="entry name" value="Calcium-transporting ATPase, cytoplasmic transduction domain A"/>
    <property type="match status" value="1"/>
</dbReference>
<dbReference type="GO" id="GO:0005886">
    <property type="term" value="C:plasma membrane"/>
    <property type="evidence" value="ECO:0007669"/>
    <property type="project" value="UniProtKB-SubCell"/>
</dbReference>
<dbReference type="InterPro" id="IPR044492">
    <property type="entry name" value="P_typ_ATPase_HD_dom"/>
</dbReference>
<dbReference type="GO" id="GO:0005391">
    <property type="term" value="F:P-type sodium:potassium-exchanging transporter activity"/>
    <property type="evidence" value="ECO:0007669"/>
    <property type="project" value="TreeGrafter"/>
</dbReference>
<feature type="transmembrane region" description="Helical" evidence="12">
    <location>
        <begin position="265"/>
        <end position="284"/>
    </location>
</feature>
<protein>
    <submittedName>
        <fullName evidence="14">P-type HAD superfamily ATPase</fullName>
    </submittedName>
</protein>
<dbReference type="GO" id="GO:0016887">
    <property type="term" value="F:ATP hydrolysis activity"/>
    <property type="evidence" value="ECO:0007669"/>
    <property type="project" value="InterPro"/>
</dbReference>
<feature type="compositionally biased region" description="Polar residues" evidence="11">
    <location>
        <begin position="16"/>
        <end position="26"/>
    </location>
</feature>
<dbReference type="SFLD" id="SFLDS00003">
    <property type="entry name" value="Haloacid_Dehalogenase"/>
    <property type="match status" value="1"/>
</dbReference>
<evidence type="ECO:0000256" key="1">
    <source>
        <dbReference type="ARBA" id="ARBA00004651"/>
    </source>
</evidence>
<feature type="transmembrane region" description="Helical" evidence="12">
    <location>
        <begin position="883"/>
        <end position="899"/>
    </location>
</feature>
<evidence type="ECO:0000256" key="2">
    <source>
        <dbReference type="ARBA" id="ARBA00005675"/>
    </source>
</evidence>
<keyword evidence="9 12" id="KW-1133">Transmembrane helix</keyword>
<dbReference type="GO" id="GO:1902600">
    <property type="term" value="P:proton transmembrane transport"/>
    <property type="evidence" value="ECO:0007669"/>
    <property type="project" value="TreeGrafter"/>
</dbReference>
<feature type="region of interest" description="Disordered" evidence="11">
    <location>
        <begin position="1"/>
        <end position="26"/>
    </location>
</feature>
<dbReference type="InterPro" id="IPR023299">
    <property type="entry name" value="ATPase_P-typ_cyto_dom_N"/>
</dbReference>
<dbReference type="Gene3D" id="1.20.1110.10">
    <property type="entry name" value="Calcium-transporting ATPase, transmembrane domain"/>
    <property type="match status" value="1"/>
</dbReference>
<dbReference type="GO" id="GO:0046872">
    <property type="term" value="F:metal ion binding"/>
    <property type="evidence" value="ECO:0007669"/>
    <property type="project" value="UniProtKB-KW"/>
</dbReference>
<dbReference type="Pfam" id="PF13246">
    <property type="entry name" value="Cation_ATPase"/>
    <property type="match status" value="1"/>
</dbReference>
<feature type="transmembrane region" description="Helical" evidence="12">
    <location>
        <begin position="103"/>
        <end position="121"/>
    </location>
</feature>
<evidence type="ECO:0000256" key="4">
    <source>
        <dbReference type="ARBA" id="ARBA00022692"/>
    </source>
</evidence>
<keyword evidence="15" id="KW-1185">Reference proteome</keyword>
<dbReference type="SUPFAM" id="SSF81660">
    <property type="entry name" value="Metal cation-transporting ATPase, ATP-binding domain N"/>
    <property type="match status" value="1"/>
</dbReference>
<dbReference type="RefSeq" id="WP_008983196.1">
    <property type="nucleotide sequence ID" value="NZ_AKKU01000001.1"/>
</dbReference>
<keyword evidence="8" id="KW-1278">Translocase</keyword>
<dbReference type="SFLD" id="SFLDF00027">
    <property type="entry name" value="p-type_atpase"/>
    <property type="match status" value="1"/>
</dbReference>
<feature type="transmembrane region" description="Helical" evidence="12">
    <location>
        <begin position="809"/>
        <end position="829"/>
    </location>
</feature>
<comment type="similarity">
    <text evidence="2">Belongs to the cation transport ATPase (P-type) (TC 3.A.3) family. Type IIA subfamily.</text>
</comment>
<dbReference type="STRING" id="1195246.AGRI_01100"/>
<dbReference type="InterPro" id="IPR001757">
    <property type="entry name" value="P_typ_ATPase"/>
</dbReference>
<gene>
    <name evidence="14" type="ORF">AGRI_01100</name>
</gene>
<dbReference type="Pfam" id="PF00690">
    <property type="entry name" value="Cation_ATPase_N"/>
    <property type="match status" value="1"/>
</dbReference>
<reference evidence="14 15" key="1">
    <citation type="journal article" date="2012" name="J. Bacteriol.">
        <title>Genome Sequence of Pectin-Degrading Alishewanella agri, Isolated from Landfill Soil.</title>
        <authorList>
            <person name="Kim J."/>
            <person name="Jung J."/>
            <person name="Sung J.S."/>
            <person name="Chun J."/>
            <person name="Park W."/>
        </authorList>
    </citation>
    <scope>NUCLEOTIDE SEQUENCE [LARGE SCALE GENOMIC DNA]</scope>
    <source>
        <strain evidence="14 15">BL06</strain>
    </source>
</reference>
<dbReference type="PRINTS" id="PR00119">
    <property type="entry name" value="CATATPASE"/>
</dbReference>
<dbReference type="SMART" id="SM00831">
    <property type="entry name" value="Cation_ATPase_N"/>
    <property type="match status" value="1"/>
</dbReference>
<evidence type="ECO:0000256" key="8">
    <source>
        <dbReference type="ARBA" id="ARBA00022967"/>
    </source>
</evidence>
<sequence length="905" mass="96759">MATIQPPTAAPLNAHSPINANSPKSAHSQSSAQVLATLNSAEQGLTAAQAQHRAAQYGSNLLPQAAGPSLWYRFFKHFHDTLIYVLLFSAAVTALLGHWLDTAVILAVVIINAVIGFIQEGKAEQALAGIRQMLSVHANVCRDGQWQQVPAEQLVPGDVVKIRSGDRVPADLRLLDTTELRIEESALTGESQPVAKQTEPVAPDAALGDRSCLAFSGTLVTSGRGIAVVTAIGAATEIGQINQLLSEVQGITTPLTRQMNQFGRYLALVIALLALLMLAVGMLLHDYSHAEVFLAAIGFAVAAIPEGLPAILTITLALGVKQMADRKAITRRLNAVETLGAVTVICSDKTGTLTRNEMTAKEVVTVQGLYQISGVGYQPQGQLRLAEEPVNLAAHPALAALIEVIAVANDSQLVEKDGQWLVHGEPTEGALLCLAEKAGFEREQHQRLAVIPFESENKFMASLEQHRSGSRQLLLKGAPDRLLPRCSLQLNARGQTEPLNEVFWQQQLNTLSSQGLRVLAAAGRDTEQTELGLSDLTGLCFYGLIGIIDPPRPEAISAIAACRAAGIRVKMITGDHAGTAEAIGREMGLAADATLKVYTGKQLEQASNEQLQQMALAGDIFARTSPEHKLRLVQALQQQGEVVAMTGDGVNDAPALKQADVGVAMGIKGSEASKEAADIVLADDNFSTIAAAVAEGRTIYDNLRKAILFILPTNGAQGLVMLYAVLFGLTLPLTPVQILWVNMVVAITLALALAFEPAEPGVMQRPPRKSSQALLNSAFLRRITLVSLLIGGSAMALFQLALAQGLDLASARTLTVTALVVAQAGYLLNSRHLNSFSLKPALLFTNWIAWLAIGILLLLQLAFVYSPLLQLWFGTQPLSLQHWLWSLAAAVLIMLLVEVEKKLLW</sequence>
<keyword evidence="3" id="KW-1003">Cell membrane</keyword>
<feature type="transmembrane region" description="Helical" evidence="12">
    <location>
        <begin position="296"/>
        <end position="320"/>
    </location>
</feature>
<feature type="transmembrane region" description="Helical" evidence="12">
    <location>
        <begin position="706"/>
        <end position="726"/>
    </location>
</feature>
<dbReference type="AlphaFoldDB" id="I9P6B7"/>
<feature type="transmembrane region" description="Helical" evidence="12">
    <location>
        <begin position="738"/>
        <end position="758"/>
    </location>
</feature>
<dbReference type="InterPro" id="IPR023298">
    <property type="entry name" value="ATPase_P-typ_TM_dom_sf"/>
</dbReference>
<keyword evidence="5" id="KW-0479">Metal-binding</keyword>
<dbReference type="InterPro" id="IPR018303">
    <property type="entry name" value="ATPase_P-typ_P_site"/>
</dbReference>
<dbReference type="Pfam" id="PF08282">
    <property type="entry name" value="Hydrolase_3"/>
    <property type="match status" value="1"/>
</dbReference>
<dbReference type="PANTHER" id="PTHR43294">
    <property type="entry name" value="SODIUM/POTASSIUM-TRANSPORTING ATPASE SUBUNIT ALPHA"/>
    <property type="match status" value="1"/>
</dbReference>
<dbReference type="InterPro" id="IPR004014">
    <property type="entry name" value="ATPase_P-typ_cation-transptr_N"/>
</dbReference>
<evidence type="ECO:0000259" key="13">
    <source>
        <dbReference type="SMART" id="SM00831"/>
    </source>
</evidence>
<dbReference type="Pfam" id="PF00689">
    <property type="entry name" value="Cation_ATPase_C"/>
    <property type="match status" value="1"/>
</dbReference>
<feature type="domain" description="Cation-transporting P-type ATPase N-terminal" evidence="13">
    <location>
        <begin position="25"/>
        <end position="98"/>
    </location>
</feature>
<dbReference type="SUPFAM" id="SSF56784">
    <property type="entry name" value="HAD-like"/>
    <property type="match status" value="1"/>
</dbReference>
<dbReference type="PANTHER" id="PTHR43294:SF21">
    <property type="entry name" value="CATION TRANSPORTING ATPASE"/>
    <property type="match status" value="1"/>
</dbReference>
<keyword evidence="4 12" id="KW-0812">Transmembrane</keyword>
<evidence type="ECO:0000256" key="9">
    <source>
        <dbReference type="ARBA" id="ARBA00022989"/>
    </source>
</evidence>
<dbReference type="Pfam" id="PF00122">
    <property type="entry name" value="E1-E2_ATPase"/>
    <property type="match status" value="1"/>
</dbReference>
<feature type="transmembrane region" description="Helical" evidence="12">
    <location>
        <begin position="841"/>
        <end position="863"/>
    </location>
</feature>
<dbReference type="SFLD" id="SFLDG00002">
    <property type="entry name" value="C1.7:_P-type_atpase_like"/>
    <property type="match status" value="1"/>
</dbReference>
<feature type="transmembrane region" description="Helical" evidence="12">
    <location>
        <begin position="81"/>
        <end position="97"/>
    </location>
</feature>
<evidence type="ECO:0000256" key="11">
    <source>
        <dbReference type="SAM" id="MobiDB-lite"/>
    </source>
</evidence>